<dbReference type="Pfam" id="PF02518">
    <property type="entry name" value="HATPase_c"/>
    <property type="match status" value="1"/>
</dbReference>
<evidence type="ECO:0000259" key="18">
    <source>
        <dbReference type="PROSITE" id="PS50885"/>
    </source>
</evidence>
<feature type="domain" description="Histidine kinase" evidence="17">
    <location>
        <begin position="299"/>
        <end position="508"/>
    </location>
</feature>
<evidence type="ECO:0000256" key="7">
    <source>
        <dbReference type="ARBA" id="ARBA00022679"/>
    </source>
</evidence>
<evidence type="ECO:0000256" key="2">
    <source>
        <dbReference type="ARBA" id="ARBA00004236"/>
    </source>
</evidence>
<dbReference type="InterPro" id="IPR036097">
    <property type="entry name" value="HisK_dim/P_sf"/>
</dbReference>
<dbReference type="RefSeq" id="WP_011714985.1">
    <property type="nucleotide sequence ID" value="NC_008576.1"/>
</dbReference>
<keyword evidence="7" id="KW-0808">Transferase</keyword>
<dbReference type="Gene3D" id="3.30.565.10">
    <property type="entry name" value="Histidine kinase-like ATPase, C-terminal domain"/>
    <property type="match status" value="1"/>
</dbReference>
<dbReference type="Gene3D" id="1.10.287.130">
    <property type="match status" value="1"/>
</dbReference>
<organism evidence="19 20">
    <name type="scientific">Magnetococcus marinus (strain ATCC BAA-1437 / JCM 17883 / MC-1)</name>
    <dbReference type="NCBI Taxonomy" id="156889"/>
    <lineage>
        <taxon>Bacteria</taxon>
        <taxon>Pseudomonadati</taxon>
        <taxon>Pseudomonadota</taxon>
        <taxon>Magnetococcia</taxon>
        <taxon>Magnetococcales</taxon>
        <taxon>Magnetococcaceae</taxon>
        <taxon>Magnetococcus</taxon>
    </lineage>
</organism>
<keyword evidence="8 16" id="KW-0812">Transmembrane</keyword>
<dbReference type="OrthoDB" id="226486at2"/>
<gene>
    <name evidence="19" type="ordered locus">Mmc1_3444</name>
</gene>
<dbReference type="KEGG" id="mgm:Mmc1_3444"/>
<comment type="catalytic activity">
    <reaction evidence="1">
        <text>ATP + protein L-histidine = ADP + protein N-phospho-L-histidine.</text>
        <dbReference type="EC" id="2.7.13.3"/>
    </reaction>
</comment>
<dbReference type="AlphaFoldDB" id="A0LD86"/>
<comment type="subcellular location">
    <subcellularLocation>
        <location evidence="2">Cell membrane</location>
    </subcellularLocation>
</comment>
<dbReference type="Gene3D" id="6.10.340.10">
    <property type="match status" value="1"/>
</dbReference>
<reference evidence="20" key="1">
    <citation type="journal article" date="2009" name="Appl. Environ. Microbiol.">
        <title>Complete genome sequence of the chemolithoautotrophic marine magnetotactic coccus strain MC-1.</title>
        <authorList>
            <person name="Schubbe S."/>
            <person name="Williams T.J."/>
            <person name="Xie G."/>
            <person name="Kiss H.E."/>
            <person name="Brettin T.S."/>
            <person name="Martinez D."/>
            <person name="Ross C.A."/>
            <person name="Schuler D."/>
            <person name="Cox B.L."/>
            <person name="Nealson K.H."/>
            <person name="Bazylinski D.A."/>
        </authorList>
    </citation>
    <scope>NUCLEOTIDE SEQUENCE [LARGE SCALE GENOMIC DNA]</scope>
    <source>
        <strain evidence="20">ATCC BAA-1437 / JCM 17883 / MC-1</strain>
    </source>
</reference>
<dbReference type="SMART" id="SM00388">
    <property type="entry name" value="HisKA"/>
    <property type="match status" value="1"/>
</dbReference>
<dbReference type="GO" id="GO:0006935">
    <property type="term" value="P:chemotaxis"/>
    <property type="evidence" value="ECO:0007669"/>
    <property type="project" value="InterPro"/>
</dbReference>
<dbReference type="InterPro" id="IPR036890">
    <property type="entry name" value="HATPase_C_sf"/>
</dbReference>
<keyword evidence="10 19" id="KW-0418">Kinase</keyword>
<evidence type="ECO:0000256" key="13">
    <source>
        <dbReference type="ARBA" id="ARBA00023012"/>
    </source>
</evidence>
<dbReference type="InterPro" id="IPR003122">
    <property type="entry name" value="Tar_rcpt_lig-bd"/>
</dbReference>
<dbReference type="Pfam" id="PF02203">
    <property type="entry name" value="TarH"/>
    <property type="match status" value="1"/>
</dbReference>
<keyword evidence="12 16" id="KW-1133">Transmembrane helix</keyword>
<name>A0LD86_MAGMM</name>
<dbReference type="PROSITE" id="PS50109">
    <property type="entry name" value="HIS_KIN"/>
    <property type="match status" value="1"/>
</dbReference>
<dbReference type="STRING" id="156889.Mmc1_3444"/>
<keyword evidence="20" id="KW-1185">Reference proteome</keyword>
<protein>
    <recommendedName>
        <fullName evidence="3">histidine kinase</fullName>
        <ecNumber evidence="3">2.7.13.3</ecNumber>
    </recommendedName>
</protein>
<feature type="domain" description="HAMP" evidence="18">
    <location>
        <begin position="227"/>
        <end position="279"/>
    </location>
</feature>
<dbReference type="PANTHER" id="PTHR43065">
    <property type="entry name" value="SENSOR HISTIDINE KINASE"/>
    <property type="match status" value="1"/>
</dbReference>
<keyword evidence="4" id="KW-1003">Cell membrane</keyword>
<evidence type="ECO:0000256" key="16">
    <source>
        <dbReference type="SAM" id="Phobius"/>
    </source>
</evidence>
<dbReference type="SUPFAM" id="SSF55874">
    <property type="entry name" value="ATPase domain of HSP90 chaperone/DNA topoisomerase II/histidine kinase"/>
    <property type="match status" value="1"/>
</dbReference>
<reference evidence="19 20" key="2">
    <citation type="journal article" date="2012" name="Int. J. Syst. Evol. Microbiol.">
        <title>Magnetococcus marinus gen. nov., sp. nov., a marine, magnetotactic bacterium that represents a novel lineage (Magnetococcaceae fam. nov.; Magnetococcales ord. nov.) at the base of the Alphaproteobacteria.</title>
        <authorList>
            <person name="Bazylinski D.A."/>
            <person name="Williams T.J."/>
            <person name="Lefevre C.T."/>
            <person name="Berg R.J."/>
            <person name="Zhang C.L."/>
            <person name="Bowser S.S."/>
            <person name="Dean A.J."/>
            <person name="Beveridge T.J."/>
        </authorList>
    </citation>
    <scope>NUCLEOTIDE SEQUENCE [LARGE SCALE GENOMIC DNA]</scope>
    <source>
        <strain evidence="20">ATCC BAA-1437 / JCM 17883 / MC-1</strain>
    </source>
</reference>
<evidence type="ECO:0000256" key="9">
    <source>
        <dbReference type="ARBA" id="ARBA00022741"/>
    </source>
</evidence>
<keyword evidence="6" id="KW-0597">Phosphoprotein</keyword>
<evidence type="ECO:0000256" key="5">
    <source>
        <dbReference type="ARBA" id="ARBA00022481"/>
    </source>
</evidence>
<dbReference type="Proteomes" id="UP000002586">
    <property type="component" value="Chromosome"/>
</dbReference>
<dbReference type="PANTHER" id="PTHR43065:SF46">
    <property type="entry name" value="C4-DICARBOXYLATE TRANSPORT SENSOR PROTEIN DCTB"/>
    <property type="match status" value="1"/>
</dbReference>
<dbReference type="InterPro" id="IPR003594">
    <property type="entry name" value="HATPase_dom"/>
</dbReference>
<dbReference type="GO" id="GO:0005886">
    <property type="term" value="C:plasma membrane"/>
    <property type="evidence" value="ECO:0007669"/>
    <property type="project" value="UniProtKB-SubCell"/>
</dbReference>
<dbReference type="SMART" id="SM00387">
    <property type="entry name" value="HATPase_c"/>
    <property type="match status" value="1"/>
</dbReference>
<dbReference type="SUPFAM" id="SSF158472">
    <property type="entry name" value="HAMP domain-like"/>
    <property type="match status" value="1"/>
</dbReference>
<dbReference type="SUPFAM" id="SSF47384">
    <property type="entry name" value="Homodimeric domain of signal transducing histidine kinase"/>
    <property type="match status" value="1"/>
</dbReference>
<evidence type="ECO:0000256" key="14">
    <source>
        <dbReference type="ARBA" id="ARBA00023136"/>
    </source>
</evidence>
<dbReference type="InterPro" id="IPR003661">
    <property type="entry name" value="HisK_dim/P_dom"/>
</dbReference>
<evidence type="ECO:0000256" key="11">
    <source>
        <dbReference type="ARBA" id="ARBA00022840"/>
    </source>
</evidence>
<evidence type="ECO:0000256" key="15">
    <source>
        <dbReference type="ARBA" id="ARBA00023224"/>
    </source>
</evidence>
<evidence type="ECO:0000256" key="6">
    <source>
        <dbReference type="ARBA" id="ARBA00022553"/>
    </source>
</evidence>
<evidence type="ECO:0000256" key="1">
    <source>
        <dbReference type="ARBA" id="ARBA00000085"/>
    </source>
</evidence>
<dbReference type="PROSITE" id="PS50885">
    <property type="entry name" value="HAMP"/>
    <property type="match status" value="1"/>
</dbReference>
<dbReference type="InterPro" id="IPR005467">
    <property type="entry name" value="His_kinase_dom"/>
</dbReference>
<dbReference type="CDD" id="cd00082">
    <property type="entry name" value="HisKA"/>
    <property type="match status" value="1"/>
</dbReference>
<evidence type="ECO:0000256" key="3">
    <source>
        <dbReference type="ARBA" id="ARBA00012438"/>
    </source>
</evidence>
<evidence type="ECO:0000259" key="17">
    <source>
        <dbReference type="PROSITE" id="PS50109"/>
    </source>
</evidence>
<accession>A0LD86</accession>
<dbReference type="PRINTS" id="PR00344">
    <property type="entry name" value="BCTRLSENSOR"/>
</dbReference>
<dbReference type="InterPro" id="IPR003660">
    <property type="entry name" value="HAMP_dom"/>
</dbReference>
<feature type="transmembrane region" description="Helical" evidence="16">
    <location>
        <begin position="203"/>
        <end position="223"/>
    </location>
</feature>
<dbReference type="HOGENOM" id="CLU_532962_0_0_5"/>
<evidence type="ECO:0000256" key="8">
    <source>
        <dbReference type="ARBA" id="ARBA00022692"/>
    </source>
</evidence>
<dbReference type="GO" id="GO:0005524">
    <property type="term" value="F:ATP binding"/>
    <property type="evidence" value="ECO:0007669"/>
    <property type="project" value="UniProtKB-KW"/>
</dbReference>
<proteinExistence type="predicted"/>
<sequence precursor="true">MRFQMSIQFRISVAVLLGLVLSSLVGGVSLYEMSRIRGQIQEIAKTELPLTEILTQVENLHLQQALLLERAYRYGVSKQPATVSALHNQFAQTAGRMGQLLQEGRALALGAVTTTAATQARQTFQGIAQSLRVLAQNHEQLGQLVMETLVKIHGDAVAQTDHLFQRIESQELALITAQNQLKGQLASMLQESAQYAVYKEEQGIYLIGLLLGISVVVGLLFSWRISKEIIQPLTEAAQIADRISENQLDIETPKGQLPEMKRLFRAMTYMVTALKERQRLEQLLLISEKMSSIGRLTAGIAHEINNPLASASMGVQTLKTLLGESPSLDVSKRIDSIERNLDRAATIAQEMLVFSRSESSSLVPIDLQEQVEGALTLLSHKLKDVTVVQQWQQDMPEVCGDFVRLEQAFMNIMSNALDAMAEGGCMEIVGERDEEGAMVRITDHGQGIAPELLSRVFDPFFTTKEVGLGTGLGLSICYNTILEHRGSIEITSEVGVGSCVTVRLPVRQGDC</sequence>
<keyword evidence="9" id="KW-0547">Nucleotide-binding</keyword>
<evidence type="ECO:0000256" key="4">
    <source>
        <dbReference type="ARBA" id="ARBA00022475"/>
    </source>
</evidence>
<dbReference type="EMBL" id="CP000471">
    <property type="protein sequence ID" value="ABK45929.1"/>
    <property type="molecule type" value="Genomic_DNA"/>
</dbReference>
<dbReference type="eggNOG" id="COG4191">
    <property type="taxonomic scope" value="Bacteria"/>
</dbReference>
<evidence type="ECO:0000313" key="19">
    <source>
        <dbReference type="EMBL" id="ABK45929.1"/>
    </source>
</evidence>
<dbReference type="Pfam" id="PF00512">
    <property type="entry name" value="HisKA"/>
    <property type="match status" value="1"/>
</dbReference>
<dbReference type="GO" id="GO:0000155">
    <property type="term" value="F:phosphorelay sensor kinase activity"/>
    <property type="evidence" value="ECO:0007669"/>
    <property type="project" value="InterPro"/>
</dbReference>
<keyword evidence="14 16" id="KW-0472">Membrane</keyword>
<dbReference type="SMART" id="SM00304">
    <property type="entry name" value="HAMP"/>
    <property type="match status" value="1"/>
</dbReference>
<keyword evidence="5" id="KW-0488">Methylation</keyword>
<dbReference type="InterPro" id="IPR004358">
    <property type="entry name" value="Sig_transdc_His_kin-like_C"/>
</dbReference>
<evidence type="ECO:0000313" key="20">
    <source>
        <dbReference type="Proteomes" id="UP000002586"/>
    </source>
</evidence>
<keyword evidence="13" id="KW-0902">Two-component regulatory system</keyword>
<keyword evidence="11" id="KW-0067">ATP-binding</keyword>
<keyword evidence="15" id="KW-0807">Transducer</keyword>
<evidence type="ECO:0000256" key="12">
    <source>
        <dbReference type="ARBA" id="ARBA00022989"/>
    </source>
</evidence>
<dbReference type="EC" id="2.7.13.3" evidence="3"/>
<evidence type="ECO:0000256" key="10">
    <source>
        <dbReference type="ARBA" id="ARBA00022777"/>
    </source>
</evidence>